<keyword evidence="7" id="KW-0206">Cytoskeleton</keyword>
<feature type="non-terminal residue" evidence="15">
    <location>
        <position position="1"/>
    </location>
</feature>
<dbReference type="Pfam" id="PF23145">
    <property type="entry name" value="Zf_2nd_IFT121"/>
    <property type="match status" value="1"/>
</dbReference>
<keyword evidence="2" id="KW-0963">Cytoplasm</keyword>
<evidence type="ECO:0000259" key="13">
    <source>
        <dbReference type="Pfam" id="PF24797"/>
    </source>
</evidence>
<evidence type="ECO:0000256" key="4">
    <source>
        <dbReference type="ARBA" id="ARBA00022737"/>
    </source>
</evidence>
<evidence type="ECO:0000256" key="7">
    <source>
        <dbReference type="ARBA" id="ARBA00023212"/>
    </source>
</evidence>
<dbReference type="SMART" id="SM00320">
    <property type="entry name" value="WD40"/>
    <property type="match status" value="5"/>
</dbReference>
<dbReference type="InterPro" id="IPR056157">
    <property type="entry name" value="TPR_IFT80_172_dom"/>
</dbReference>
<keyword evidence="6" id="KW-0969">Cilium</keyword>
<dbReference type="GO" id="GO:0035721">
    <property type="term" value="P:intraciliary retrograde transport"/>
    <property type="evidence" value="ECO:0007669"/>
    <property type="project" value="TreeGrafter"/>
</dbReference>
<feature type="domain" description="IFT121 second beta-propeller" evidence="12">
    <location>
        <begin position="390"/>
        <end position="691"/>
    </location>
</feature>
<dbReference type="SUPFAM" id="SSF50978">
    <property type="entry name" value="WD40 repeat-like"/>
    <property type="match status" value="1"/>
</dbReference>
<evidence type="ECO:0000256" key="8">
    <source>
        <dbReference type="ARBA" id="ARBA00023273"/>
    </source>
</evidence>
<gene>
    <name evidence="15" type="ORF">MSPICULIGERA_LOCUS21332</name>
</gene>
<dbReference type="PANTHER" id="PTHR12764:SF5">
    <property type="entry name" value="LD29485P"/>
    <property type="match status" value="1"/>
</dbReference>
<dbReference type="InterPro" id="IPR017233">
    <property type="entry name" value="WDR35"/>
</dbReference>
<dbReference type="GO" id="GO:0061512">
    <property type="term" value="P:protein localization to cilium"/>
    <property type="evidence" value="ECO:0007669"/>
    <property type="project" value="TreeGrafter"/>
</dbReference>
<dbReference type="Gene3D" id="1.25.40.470">
    <property type="match status" value="1"/>
</dbReference>
<dbReference type="InterPro" id="IPR056159">
    <property type="entry name" value="Beta-prop_IFT121_TULP_N"/>
</dbReference>
<dbReference type="Pfam" id="PF24797">
    <property type="entry name" value="Beta-prop_WDR35_TULP_N"/>
    <property type="match status" value="2"/>
</dbReference>
<keyword evidence="3 9" id="KW-0853">WD repeat</keyword>
<dbReference type="PROSITE" id="PS50082">
    <property type="entry name" value="WD_REPEATS_2"/>
    <property type="match status" value="1"/>
</dbReference>
<feature type="repeat" description="WD" evidence="9">
    <location>
        <begin position="72"/>
        <end position="107"/>
    </location>
</feature>
<dbReference type="PIRSF" id="PIRSF037536">
    <property type="entry name" value="WD_repeat_p35"/>
    <property type="match status" value="1"/>
</dbReference>
<dbReference type="PANTHER" id="PTHR12764">
    <property type="entry name" value="WD REPEAT DOMAIN-RELATED"/>
    <property type="match status" value="1"/>
</dbReference>
<evidence type="ECO:0000259" key="11">
    <source>
        <dbReference type="Pfam" id="PF23387"/>
    </source>
</evidence>
<dbReference type="InterPro" id="IPR015943">
    <property type="entry name" value="WD40/YVTN_repeat-like_dom_sf"/>
</dbReference>
<evidence type="ECO:0000256" key="3">
    <source>
        <dbReference type="ARBA" id="ARBA00022574"/>
    </source>
</evidence>
<dbReference type="InterPro" id="IPR036322">
    <property type="entry name" value="WD40_repeat_dom_sf"/>
</dbReference>
<reference evidence="15" key="1">
    <citation type="submission" date="2023-06" db="EMBL/GenBank/DDBJ databases">
        <authorList>
            <person name="Delattre M."/>
        </authorList>
    </citation>
    <scope>NUCLEOTIDE SEQUENCE</scope>
    <source>
        <strain evidence="15">AF72</strain>
    </source>
</reference>
<dbReference type="GO" id="GO:1905515">
    <property type="term" value="P:non-motile cilium assembly"/>
    <property type="evidence" value="ECO:0007669"/>
    <property type="project" value="TreeGrafter"/>
</dbReference>
<sequence length="1223" mass="139226">MFIYLSKKVTTPHDSELQCVSWNQNTDFIAAGGTNGSLRILKLAPAETSNKRHTGADNGIATPTNLSVNKELEAHTGTVLCVCFNEVYQKLTSSDSNGLIVVWSLSNDNWYEDMLNNRNQSRVVSMSWNSDGSRIAIAYQDGMVILGSAEGNRVWHKEMPGQLAACCWSPDGYLILLGFCDGEVHAYDSQGNFMQKLQMTALENVELETALVKDLRKDKIISLCWWAPVAKTKYVDNGGYKHKQTQMFNRPNQNDAAPPRITRQPTTEMLSDRQDGRPRLLIAYEHGVIQLMRNETDTQPVMVRLSQIAIACAAWAPNGGFFAVTGQLSDAPTGERNVVLFYTAHGERIRMLKVQGNAINGCAWDSTGLRCALAIDRHIYFTNIRPNYLWGYCADSVVYTFETAISEFRVIFYDVQQEAHYTKAVRHLENLSCNDEYCIISSRSDEEHGSYLCQLCNGMGTQMDFKYTEVKPEFVELNAEAAVIATEDLFYIWHFNLPKKNSFSFLALQRPSTQQDTIHHLDGSVAGPTLRKKKPTEVICALVVADTYFLAAIESGIVYKFSLTDGSQLHKFPLLTNIEKMYFNCTFTKLVVLTHQAVMRQFDVSEDGLNSIPGAQRTDVWNVKWDHEKDDTLAVMEKTRLFVIRGRETEEPVNSSGYIASFKGLSVRTVMVDQFLQRPEHPERRYIVDIEVKALREAKSMLTRMKVSEATAYIEKNPHPRLWALLAEVALNKGDLATAEHAYVMLKDYQGLQFCKKAQKIDDVHVREAEIYYHLGKIDEAERLFFQADRRDLALEMFKTQQDWFRVLKILQTTTGPGDDQLLKIVYERLGDYFYDRQNWENAIPHYEQSKNLEKLKNCYLRRADYNSLRHLATQLQPGNPLLIELSELFASAGLCEAAVENFLRCDRLNEALDTCIQLNQWEKAVTLSRTHNLKDVDSLLGKYAEALTGSNERTLAAVQLYRRAGKYLQAAKVIYDIAEDERKRGATLLRLKKIYVLGALMVEDYHCQQRIKFADAEKKKDKNADEAQIALSGLLEEDNSVSLEESRMIDSAWRGAEAYHFYMLAQKGLYQGNFDAAMKCAFYLMDFDDLLDPVEVYSVLAITSCATRQFSVASRAFMKLESLSDMAEEEKSAYRTLAIKIFNKYPPSDTVPNLVGCINCEHSIPDYSTICPQCDIRIPMCVVTGRPLFDYQFWLCPICKHRAYEQHISNLKYCPLCHHAIE</sequence>
<dbReference type="InterPro" id="IPR011990">
    <property type="entry name" value="TPR-like_helical_dom_sf"/>
</dbReference>
<accession>A0AA36DBC3</accession>
<evidence type="ECO:0008006" key="17">
    <source>
        <dbReference type="Google" id="ProtNLM"/>
    </source>
</evidence>
<comment type="caution">
    <text evidence="15">The sequence shown here is derived from an EMBL/GenBank/DDBJ whole genome shotgun (WGS) entry which is preliminary data.</text>
</comment>
<comment type="subcellular location">
    <subcellularLocation>
        <location evidence="1">Cytoplasm</location>
        <location evidence="1">Cytoskeleton</location>
        <location evidence="1">Cilium basal body</location>
    </subcellularLocation>
</comment>
<feature type="domain" description="IFT121-like TPR repeats" evidence="14">
    <location>
        <begin position="1051"/>
        <end position="1150"/>
    </location>
</feature>
<evidence type="ECO:0000313" key="15">
    <source>
        <dbReference type="EMBL" id="CAJ0583240.1"/>
    </source>
</evidence>
<name>A0AA36DBC3_9BILA</name>
<organism evidence="15 16">
    <name type="scientific">Mesorhabditis spiculigera</name>
    <dbReference type="NCBI Taxonomy" id="96644"/>
    <lineage>
        <taxon>Eukaryota</taxon>
        <taxon>Metazoa</taxon>
        <taxon>Ecdysozoa</taxon>
        <taxon>Nematoda</taxon>
        <taxon>Chromadorea</taxon>
        <taxon>Rhabditida</taxon>
        <taxon>Rhabditina</taxon>
        <taxon>Rhabditomorpha</taxon>
        <taxon>Rhabditoidea</taxon>
        <taxon>Rhabditidae</taxon>
        <taxon>Mesorhabditinae</taxon>
        <taxon>Mesorhabditis</taxon>
    </lineage>
</organism>
<feature type="domain" description="IFT80/172/WDR35 TPR" evidence="11">
    <location>
        <begin position="722"/>
        <end position="811"/>
    </location>
</feature>
<dbReference type="Pfam" id="PF23390">
    <property type="entry name" value="Beta-prop_WDR35_2nd"/>
    <property type="match status" value="1"/>
</dbReference>
<dbReference type="Gene3D" id="2.130.10.10">
    <property type="entry name" value="YVTN repeat-like/Quinoprotein amine dehydrogenase"/>
    <property type="match status" value="1"/>
</dbReference>
<dbReference type="InterPro" id="IPR039857">
    <property type="entry name" value="Ift122/121"/>
</dbReference>
<dbReference type="SUPFAM" id="SSF48452">
    <property type="entry name" value="TPR-like"/>
    <property type="match status" value="1"/>
</dbReference>
<dbReference type="InterPro" id="IPR056170">
    <property type="entry name" value="Znf_IFT121-like"/>
</dbReference>
<dbReference type="EMBL" id="CATQJA010002665">
    <property type="protein sequence ID" value="CAJ0583240.1"/>
    <property type="molecule type" value="Genomic_DNA"/>
</dbReference>
<evidence type="ECO:0000256" key="9">
    <source>
        <dbReference type="PROSITE-ProRule" id="PRU00221"/>
    </source>
</evidence>
<feature type="domain" description="IFT121/TULP4 N-terminal" evidence="13">
    <location>
        <begin position="273"/>
        <end position="385"/>
    </location>
</feature>
<keyword evidence="16" id="KW-1185">Reference proteome</keyword>
<dbReference type="AlphaFoldDB" id="A0AA36DBC3"/>
<feature type="domain" description="IFT121-like zinc finger" evidence="10">
    <location>
        <begin position="1180"/>
        <end position="1222"/>
    </location>
</feature>
<dbReference type="InterPro" id="IPR056158">
    <property type="entry name" value="Beta-prop_IFT121_2nd"/>
</dbReference>
<evidence type="ECO:0000259" key="12">
    <source>
        <dbReference type="Pfam" id="PF23390"/>
    </source>
</evidence>
<dbReference type="Pfam" id="PF25768">
    <property type="entry name" value="TPR_IFT121"/>
    <property type="match status" value="1"/>
</dbReference>
<dbReference type="GO" id="GO:0097730">
    <property type="term" value="C:non-motile cilium"/>
    <property type="evidence" value="ECO:0007669"/>
    <property type="project" value="TreeGrafter"/>
</dbReference>
<keyword evidence="5" id="KW-0970">Cilium biogenesis/degradation</keyword>
<keyword evidence="8" id="KW-0966">Cell projection</keyword>
<protein>
    <recommendedName>
        <fullName evidence="17">WD repeat-containing protein 35</fullName>
    </recommendedName>
</protein>
<dbReference type="InterPro" id="IPR057361">
    <property type="entry name" value="TPR_WDR35"/>
</dbReference>
<dbReference type="Pfam" id="PF23387">
    <property type="entry name" value="TPR_IFT80_172"/>
    <property type="match status" value="1"/>
</dbReference>
<dbReference type="Proteomes" id="UP001177023">
    <property type="component" value="Unassembled WGS sequence"/>
</dbReference>
<dbReference type="Pfam" id="PF25170">
    <property type="entry name" value="TPR_WDR35"/>
    <property type="match status" value="1"/>
</dbReference>
<dbReference type="InterPro" id="IPR001680">
    <property type="entry name" value="WD40_rpt"/>
</dbReference>
<evidence type="ECO:0000256" key="5">
    <source>
        <dbReference type="ARBA" id="ARBA00022794"/>
    </source>
</evidence>
<dbReference type="SUPFAM" id="SSF69322">
    <property type="entry name" value="Tricorn protease domain 2"/>
    <property type="match status" value="1"/>
</dbReference>
<evidence type="ECO:0000256" key="1">
    <source>
        <dbReference type="ARBA" id="ARBA00004120"/>
    </source>
</evidence>
<keyword evidence="4" id="KW-0677">Repeat</keyword>
<evidence type="ECO:0000256" key="6">
    <source>
        <dbReference type="ARBA" id="ARBA00023069"/>
    </source>
</evidence>
<evidence type="ECO:0000256" key="2">
    <source>
        <dbReference type="ARBA" id="ARBA00022490"/>
    </source>
</evidence>
<evidence type="ECO:0000313" key="16">
    <source>
        <dbReference type="Proteomes" id="UP001177023"/>
    </source>
</evidence>
<proteinExistence type="predicted"/>
<feature type="domain" description="IFT121/TULP4 N-terminal" evidence="13">
    <location>
        <begin position="1"/>
        <end position="211"/>
    </location>
</feature>
<evidence type="ECO:0000259" key="10">
    <source>
        <dbReference type="Pfam" id="PF23145"/>
    </source>
</evidence>
<evidence type="ECO:0000259" key="14">
    <source>
        <dbReference type="Pfam" id="PF25768"/>
    </source>
</evidence>
<dbReference type="GO" id="GO:0030991">
    <property type="term" value="C:intraciliary transport particle A"/>
    <property type="evidence" value="ECO:0007669"/>
    <property type="project" value="TreeGrafter"/>
</dbReference>
<dbReference type="InterPro" id="IPR057979">
    <property type="entry name" value="TPR_IFT121"/>
</dbReference>